<accession>A0A3N5B458</accession>
<dbReference type="Pfam" id="PF12227">
    <property type="entry name" value="DUF3603"/>
    <property type="match status" value="1"/>
</dbReference>
<protein>
    <submittedName>
        <fullName evidence="1">Uncharacterized protein DUF3603</fullName>
    </submittedName>
</protein>
<evidence type="ECO:0000313" key="2">
    <source>
        <dbReference type="Proteomes" id="UP000276443"/>
    </source>
</evidence>
<proteinExistence type="predicted"/>
<comment type="caution">
    <text evidence="1">The sequence shown here is derived from an EMBL/GenBank/DDBJ whole genome shotgun (WGS) entry which is preliminary data.</text>
</comment>
<keyword evidence="2" id="KW-1185">Reference proteome</keyword>
<dbReference type="Proteomes" id="UP000276443">
    <property type="component" value="Unassembled WGS sequence"/>
</dbReference>
<reference evidence="1 2" key="1">
    <citation type="submission" date="2018-11" db="EMBL/GenBank/DDBJ databases">
        <title>Genomic Encyclopedia of Type Strains, Phase IV (KMG-IV): sequencing the most valuable type-strain genomes for metagenomic binning, comparative biology and taxonomic classification.</title>
        <authorList>
            <person name="Goeker M."/>
        </authorList>
    </citation>
    <scope>NUCLEOTIDE SEQUENCE [LARGE SCALE GENOMIC DNA]</scope>
    <source>
        <strain evidence="1 2">DSM 18090</strain>
    </source>
</reference>
<organism evidence="1 2">
    <name type="scientific">Aquisalibacillus elongatus</name>
    <dbReference type="NCBI Taxonomy" id="485577"/>
    <lineage>
        <taxon>Bacteria</taxon>
        <taxon>Bacillati</taxon>
        <taxon>Bacillota</taxon>
        <taxon>Bacilli</taxon>
        <taxon>Bacillales</taxon>
        <taxon>Bacillaceae</taxon>
        <taxon>Aquisalibacillus</taxon>
    </lineage>
</organism>
<sequence length="263" mass="31797">MEDLEKRGIMMLYVHDIWVNWFEGEENGYNVCQFHEWRKDDAIELLDQIPVVLVEEDLYNYIENNMQDIPNPLLEQVYQRAYLKKHHKRIPLDYAFVLTDGQHALVIDTLGYEIPVRKSRLIPRQERLVLDLVKQKDPMTFNFTIPVDRKEHHLLSLEPIYMVGLTRKERQLKHLLMLMIDQLNQGQRIDELRYWLTEWKPEWYERIQVMTFDEGYDLLLEEVKIGWGSKHEELCEKMAKGQPFFERLYEMEQRKKNVLKGSS</sequence>
<evidence type="ECO:0000313" key="1">
    <source>
        <dbReference type="EMBL" id="RPF52103.1"/>
    </source>
</evidence>
<dbReference type="InterPro" id="IPR020909">
    <property type="entry name" value="UPF0736"/>
</dbReference>
<dbReference type="EMBL" id="RKRF01000010">
    <property type="protein sequence ID" value="RPF52103.1"/>
    <property type="molecule type" value="Genomic_DNA"/>
</dbReference>
<gene>
    <name evidence="1" type="ORF">EDC24_2093</name>
</gene>
<name>A0A3N5B458_9BACI</name>
<dbReference type="AlphaFoldDB" id="A0A3N5B458"/>